<evidence type="ECO:0000313" key="2">
    <source>
        <dbReference type="Proteomes" id="UP001061302"/>
    </source>
</evidence>
<organism evidence="1 2">
    <name type="scientific">Chitiniphilus purpureus</name>
    <dbReference type="NCBI Taxonomy" id="2981137"/>
    <lineage>
        <taxon>Bacteria</taxon>
        <taxon>Pseudomonadati</taxon>
        <taxon>Pseudomonadota</taxon>
        <taxon>Betaproteobacteria</taxon>
        <taxon>Neisseriales</taxon>
        <taxon>Chitinibacteraceae</taxon>
        <taxon>Chitiniphilus</taxon>
    </lineage>
</organism>
<gene>
    <name evidence="1" type="ORF">N8I74_12815</name>
</gene>
<accession>A0ABY6DKH7</accession>
<reference evidence="1" key="1">
    <citation type="submission" date="2022-10" db="EMBL/GenBank/DDBJ databases">
        <title>Chitiniphilus purpureus sp. nov., a novel chitin-degrading bacterium isolated from crawfish pond sediment.</title>
        <authorList>
            <person name="Li K."/>
        </authorList>
    </citation>
    <scope>NUCLEOTIDE SEQUENCE</scope>
    <source>
        <strain evidence="1">CD1</strain>
    </source>
</reference>
<keyword evidence="2" id="KW-1185">Reference proteome</keyword>
<dbReference type="Proteomes" id="UP001061302">
    <property type="component" value="Chromosome"/>
</dbReference>
<name>A0ABY6DKH7_9NEIS</name>
<evidence type="ECO:0000313" key="1">
    <source>
        <dbReference type="EMBL" id="UXY14198.1"/>
    </source>
</evidence>
<dbReference type="RefSeq" id="WP_263123498.1">
    <property type="nucleotide sequence ID" value="NZ_CP106753.1"/>
</dbReference>
<protein>
    <submittedName>
        <fullName evidence="1">Uncharacterized protein</fullName>
    </submittedName>
</protein>
<dbReference type="EMBL" id="CP106753">
    <property type="protein sequence ID" value="UXY14198.1"/>
    <property type="molecule type" value="Genomic_DNA"/>
</dbReference>
<proteinExistence type="predicted"/>
<sequence length="44" mass="5126">MISYHDRLPPPDENTAVEDDKLSCIERGTLGELLRRIARYLVLR</sequence>